<dbReference type="AlphaFoldDB" id="A0A401U901"/>
<evidence type="ECO:0000313" key="3">
    <source>
        <dbReference type="Proteomes" id="UP000288227"/>
    </source>
</evidence>
<comment type="caution">
    <text evidence="2">The sequence shown here is derived from an EMBL/GenBank/DDBJ whole genome shotgun (WGS) entry which is preliminary data.</text>
</comment>
<evidence type="ECO:0000313" key="2">
    <source>
        <dbReference type="EMBL" id="GCC51366.1"/>
    </source>
</evidence>
<feature type="signal peptide" evidence="1">
    <location>
        <begin position="1"/>
        <end position="20"/>
    </location>
</feature>
<accession>A0A401U901</accession>
<evidence type="ECO:0000256" key="1">
    <source>
        <dbReference type="SAM" id="SignalP"/>
    </source>
</evidence>
<dbReference type="EMBL" id="BHXQ01000003">
    <property type="protein sequence ID" value="GCC51366.1"/>
    <property type="molecule type" value="Genomic_DNA"/>
</dbReference>
<dbReference type="Proteomes" id="UP000288227">
    <property type="component" value="Unassembled WGS sequence"/>
</dbReference>
<protein>
    <submittedName>
        <fullName evidence="2">Uncharacterized protein</fullName>
    </submittedName>
</protein>
<keyword evidence="3" id="KW-1185">Reference proteome</keyword>
<feature type="chain" id="PRO_5019339662" evidence="1">
    <location>
        <begin position="21"/>
        <end position="250"/>
    </location>
</feature>
<gene>
    <name evidence="2" type="ORF">SanaruYs_15910</name>
</gene>
<reference evidence="2 3" key="1">
    <citation type="submission" date="2018-11" db="EMBL/GenBank/DDBJ databases">
        <title>Chryseotalea sanarue gen. nov., sp., nov., a member of the family Cytophagaceae, isolated from a brackish lake in Hamamatsu Japan.</title>
        <authorList>
            <person name="Maejima Y."/>
            <person name="Iino T."/>
            <person name="Muraguchi Y."/>
            <person name="Fukuda K."/>
            <person name="Ohkuma M."/>
            <person name="Moriuchi R."/>
            <person name="Dohra H."/>
            <person name="Kimbara K."/>
            <person name="Shintani M."/>
        </authorList>
    </citation>
    <scope>NUCLEOTIDE SEQUENCE [LARGE SCALE GENOMIC DNA]</scope>
    <source>
        <strain evidence="2 3">Ys</strain>
    </source>
</reference>
<keyword evidence="1" id="KW-0732">Signal</keyword>
<name>A0A401U901_9BACT</name>
<sequence length="250" mass="27844">MKNIITICAALLIMNMSLFAQQVDPDNYKLEEPINNISGYFYLGLETGIPGGQLKQNLKSDFGEVTFGFSSGLGLNPFGKKRESPLLFGIDFSIHTFGRDKTTDPVTDIRYKTSYNKFFVGPVARIYFPVRGKLAIFAEGMAGAHVMNSRIKIDQTIFDNNEEEILIDSENDGSLGYGFGVGLHTRKQDSSDAEFPQAHASFFMRLSYLSGDRSRHIERGSVSVIDDVLTYRTAYTDTGLIQLTLGVILY</sequence>
<dbReference type="RefSeq" id="WP_127122033.1">
    <property type="nucleotide sequence ID" value="NZ_BHXQ01000003.1"/>
</dbReference>
<organism evidence="2 3">
    <name type="scientific">Chryseotalea sanaruensis</name>
    <dbReference type="NCBI Taxonomy" id="2482724"/>
    <lineage>
        <taxon>Bacteria</taxon>
        <taxon>Pseudomonadati</taxon>
        <taxon>Bacteroidota</taxon>
        <taxon>Cytophagia</taxon>
        <taxon>Cytophagales</taxon>
        <taxon>Chryseotaleaceae</taxon>
        <taxon>Chryseotalea</taxon>
    </lineage>
</organism>
<proteinExistence type="predicted"/>